<feature type="signal peptide" evidence="4">
    <location>
        <begin position="1"/>
        <end position="23"/>
    </location>
</feature>
<keyword evidence="4" id="KW-0732">Signal</keyword>
<dbReference type="RefSeq" id="WP_285487017.1">
    <property type="nucleotide sequence ID" value="NZ_BSTI01000005.1"/>
</dbReference>
<dbReference type="SUPFAM" id="SSF52743">
    <property type="entry name" value="Subtilisin-like"/>
    <property type="match status" value="1"/>
</dbReference>
<dbReference type="PRINTS" id="PR00723">
    <property type="entry name" value="SUBTILISIN"/>
</dbReference>
<keyword evidence="7" id="KW-1185">Reference proteome</keyword>
<dbReference type="GO" id="GO:0008240">
    <property type="term" value="F:tripeptidyl-peptidase activity"/>
    <property type="evidence" value="ECO:0007669"/>
    <property type="project" value="TreeGrafter"/>
</dbReference>
<dbReference type="InterPro" id="IPR030400">
    <property type="entry name" value="Sedolisin_dom"/>
</dbReference>
<dbReference type="InterPro" id="IPR023828">
    <property type="entry name" value="Peptidase_S8_Ser-AS"/>
</dbReference>
<dbReference type="InterPro" id="IPR015500">
    <property type="entry name" value="Peptidase_S8_subtilisin-rel"/>
</dbReference>
<feature type="chain" id="PRO_5040837560" evidence="4">
    <location>
        <begin position="24"/>
        <end position="393"/>
    </location>
</feature>
<evidence type="ECO:0000256" key="3">
    <source>
        <dbReference type="ARBA" id="ARBA00022825"/>
    </source>
</evidence>
<dbReference type="PROSITE" id="PS51695">
    <property type="entry name" value="SEDOLISIN"/>
    <property type="match status" value="1"/>
</dbReference>
<dbReference type="InterPro" id="IPR036852">
    <property type="entry name" value="Peptidase_S8/S53_dom_sf"/>
</dbReference>
<dbReference type="Gene3D" id="3.40.50.200">
    <property type="entry name" value="Peptidase S8/S53 domain"/>
    <property type="match status" value="1"/>
</dbReference>
<evidence type="ECO:0000313" key="6">
    <source>
        <dbReference type="EMBL" id="GLY66077.1"/>
    </source>
</evidence>
<keyword evidence="2" id="KW-0378">Hydrolase</keyword>
<evidence type="ECO:0000256" key="2">
    <source>
        <dbReference type="ARBA" id="ARBA00022801"/>
    </source>
</evidence>
<dbReference type="PROSITE" id="PS00138">
    <property type="entry name" value="SUBTILASE_SER"/>
    <property type="match status" value="1"/>
</dbReference>
<comment type="caution">
    <text evidence="6">The sequence shown here is derived from an EMBL/GenBank/DDBJ whole genome shotgun (WGS) entry which is preliminary data.</text>
</comment>
<dbReference type="PANTHER" id="PTHR14218">
    <property type="entry name" value="PROTEASE S8 TRIPEPTIDYL PEPTIDASE I CLN2"/>
    <property type="match status" value="1"/>
</dbReference>
<dbReference type="PANTHER" id="PTHR14218:SF15">
    <property type="entry name" value="TRIPEPTIDYL-PEPTIDASE 1"/>
    <property type="match status" value="1"/>
</dbReference>
<dbReference type="CDD" id="cd04056">
    <property type="entry name" value="Peptidases_S53"/>
    <property type="match status" value="1"/>
</dbReference>
<protein>
    <submittedName>
        <fullName evidence="6">Peptidase S8</fullName>
    </submittedName>
</protein>
<evidence type="ECO:0000313" key="7">
    <source>
        <dbReference type="Proteomes" id="UP001165136"/>
    </source>
</evidence>
<keyword evidence="3" id="KW-0720">Serine protease</keyword>
<dbReference type="GO" id="GO:0006508">
    <property type="term" value="P:proteolysis"/>
    <property type="evidence" value="ECO:0007669"/>
    <property type="project" value="UniProtKB-KW"/>
</dbReference>
<reference evidence="6" key="1">
    <citation type="submission" date="2023-03" db="EMBL/GenBank/DDBJ databases">
        <title>Amycolatopsis taiwanensis NBRC 103393.</title>
        <authorList>
            <person name="Ichikawa N."/>
            <person name="Sato H."/>
            <person name="Tonouchi N."/>
        </authorList>
    </citation>
    <scope>NUCLEOTIDE SEQUENCE</scope>
    <source>
        <strain evidence="6">NBRC 103393</strain>
    </source>
</reference>
<dbReference type="InterPro" id="IPR050819">
    <property type="entry name" value="Tripeptidyl-peptidase_I"/>
</dbReference>
<dbReference type="Pfam" id="PF00082">
    <property type="entry name" value="Peptidase_S8"/>
    <property type="match status" value="1"/>
</dbReference>
<sequence>MRFALLSALVVAFGAAIAGPANAAGKPIPADVHNVCGPAAPGTVRCFAQLRTDVHGGAGPRARTALPQGYGPADLRSAYRLPDAGGDGRTVAIVDAGDNPNAEADLAVYRATYGLPPCTTGNGCFRKVNQAGEASPLPTDLGWGSEIALDLDMVSAVCSACHILLVEADSPSVADMAAAVDTAAALGATVISNSYGASESNGMQAYAASYRHPGIAVVASSGDSGYGIPNVPAAYDNVLAVGGTTLTAANTERGWAEAAWAYAGSGCSAWVDKPAWQQDANCPGRMVADVAAVADPRTGVAVYHTYDAPGWVVAGGTSASAPLIAGIIALAGDPARFSDASYLYSHASGLNDVTDGSNSTPVMDCGGDYQCTAVTGYDGPTGVGTPNGLAAFE</sequence>
<evidence type="ECO:0000259" key="5">
    <source>
        <dbReference type="PROSITE" id="PS51695"/>
    </source>
</evidence>
<dbReference type="InterPro" id="IPR000209">
    <property type="entry name" value="Peptidase_S8/S53_dom"/>
</dbReference>
<accession>A0A9W6R1S2</accession>
<evidence type="ECO:0000256" key="4">
    <source>
        <dbReference type="SAM" id="SignalP"/>
    </source>
</evidence>
<gene>
    <name evidence="6" type="ORF">Atai01_26960</name>
</gene>
<keyword evidence="1" id="KW-0645">Protease</keyword>
<feature type="domain" description="Peptidase S53" evidence="5">
    <location>
        <begin position="69"/>
        <end position="393"/>
    </location>
</feature>
<evidence type="ECO:0000256" key="1">
    <source>
        <dbReference type="ARBA" id="ARBA00022670"/>
    </source>
</evidence>
<dbReference type="GO" id="GO:0004252">
    <property type="term" value="F:serine-type endopeptidase activity"/>
    <property type="evidence" value="ECO:0007669"/>
    <property type="project" value="InterPro"/>
</dbReference>
<dbReference type="AlphaFoldDB" id="A0A9W6R1S2"/>
<dbReference type="EMBL" id="BSTI01000005">
    <property type="protein sequence ID" value="GLY66077.1"/>
    <property type="molecule type" value="Genomic_DNA"/>
</dbReference>
<name>A0A9W6R1S2_9PSEU</name>
<proteinExistence type="predicted"/>
<dbReference type="Proteomes" id="UP001165136">
    <property type="component" value="Unassembled WGS sequence"/>
</dbReference>
<organism evidence="6 7">
    <name type="scientific">Amycolatopsis taiwanensis</name>
    <dbReference type="NCBI Taxonomy" id="342230"/>
    <lineage>
        <taxon>Bacteria</taxon>
        <taxon>Bacillati</taxon>
        <taxon>Actinomycetota</taxon>
        <taxon>Actinomycetes</taxon>
        <taxon>Pseudonocardiales</taxon>
        <taxon>Pseudonocardiaceae</taxon>
        <taxon>Amycolatopsis</taxon>
    </lineage>
</organism>